<protein>
    <submittedName>
        <fullName evidence="2">Uncharacterized protein</fullName>
    </submittedName>
</protein>
<keyword evidence="3" id="KW-1185">Reference proteome</keyword>
<evidence type="ECO:0000313" key="2">
    <source>
        <dbReference type="EMBL" id="GJT54125.1"/>
    </source>
</evidence>
<proteinExistence type="predicted"/>
<name>A0ABQ5ET97_9ASTR</name>
<feature type="region of interest" description="Disordered" evidence="1">
    <location>
        <begin position="195"/>
        <end position="274"/>
    </location>
</feature>
<accession>A0ABQ5ET97</accession>
<comment type="caution">
    <text evidence="2">The sequence shown here is derived from an EMBL/GenBank/DDBJ whole genome shotgun (WGS) entry which is preliminary data.</text>
</comment>
<feature type="compositionally biased region" description="Basic and acidic residues" evidence="1">
    <location>
        <begin position="18"/>
        <end position="27"/>
    </location>
</feature>
<organism evidence="2 3">
    <name type="scientific">Tanacetum coccineum</name>
    <dbReference type="NCBI Taxonomy" id="301880"/>
    <lineage>
        <taxon>Eukaryota</taxon>
        <taxon>Viridiplantae</taxon>
        <taxon>Streptophyta</taxon>
        <taxon>Embryophyta</taxon>
        <taxon>Tracheophyta</taxon>
        <taxon>Spermatophyta</taxon>
        <taxon>Magnoliopsida</taxon>
        <taxon>eudicotyledons</taxon>
        <taxon>Gunneridae</taxon>
        <taxon>Pentapetalae</taxon>
        <taxon>asterids</taxon>
        <taxon>campanulids</taxon>
        <taxon>Asterales</taxon>
        <taxon>Asteraceae</taxon>
        <taxon>Asteroideae</taxon>
        <taxon>Anthemideae</taxon>
        <taxon>Anthemidinae</taxon>
        <taxon>Tanacetum</taxon>
    </lineage>
</organism>
<feature type="compositionally biased region" description="Basic and acidic residues" evidence="1">
    <location>
        <begin position="247"/>
        <end position="259"/>
    </location>
</feature>
<dbReference type="EMBL" id="BQNB010016646">
    <property type="protein sequence ID" value="GJT54125.1"/>
    <property type="molecule type" value="Genomic_DNA"/>
</dbReference>
<feature type="compositionally biased region" description="Polar residues" evidence="1">
    <location>
        <begin position="262"/>
        <end position="274"/>
    </location>
</feature>
<evidence type="ECO:0000313" key="3">
    <source>
        <dbReference type="Proteomes" id="UP001151760"/>
    </source>
</evidence>
<feature type="region of interest" description="Disordered" evidence="1">
    <location>
        <begin position="1"/>
        <end position="27"/>
    </location>
</feature>
<feature type="compositionally biased region" description="Basic and acidic residues" evidence="1">
    <location>
        <begin position="224"/>
        <end position="237"/>
    </location>
</feature>
<gene>
    <name evidence="2" type="ORF">Tco_0989179</name>
</gene>
<reference evidence="2" key="1">
    <citation type="journal article" date="2022" name="Int. J. Mol. Sci.">
        <title>Draft Genome of Tanacetum Coccineum: Genomic Comparison of Closely Related Tanacetum-Family Plants.</title>
        <authorList>
            <person name="Yamashiro T."/>
            <person name="Shiraishi A."/>
            <person name="Nakayama K."/>
            <person name="Satake H."/>
        </authorList>
    </citation>
    <scope>NUCLEOTIDE SEQUENCE</scope>
</reference>
<dbReference type="Proteomes" id="UP001151760">
    <property type="component" value="Unassembled WGS sequence"/>
</dbReference>
<reference evidence="2" key="2">
    <citation type="submission" date="2022-01" db="EMBL/GenBank/DDBJ databases">
        <authorList>
            <person name="Yamashiro T."/>
            <person name="Shiraishi A."/>
            <person name="Satake H."/>
            <person name="Nakayama K."/>
        </authorList>
    </citation>
    <scope>NUCLEOTIDE SEQUENCE</scope>
</reference>
<sequence length="274" mass="30252">MKNLDDTDIFGDQFLNDKPTKDDQDKSNVEAEIVSIILDPSHQTDIPAPPVSTPVIDISSPQPSSHVNAPLLTATTEMKTTILALPPPLPSQSAIDSGLAARVAELEKRNAELEHVFTIQNKTTNNLASRIFTLEHRDLEYKIKNYVRDAVKDSVQAALRAPLLQSFQDLTEKLYDALEKSMSRNNMDALHEKLSKKRKRLHDDQDPPPSINDNDQDSPPPPPRDSDQSKKRRHDSDASGSTQPPSKDSKQSTKKKLDSDASAGQQPPAHTSSA</sequence>
<evidence type="ECO:0000256" key="1">
    <source>
        <dbReference type="SAM" id="MobiDB-lite"/>
    </source>
</evidence>